<keyword evidence="3" id="KW-0349">Heme</keyword>
<dbReference type="InterPro" id="IPR012347">
    <property type="entry name" value="Ferritin-like"/>
</dbReference>
<dbReference type="GO" id="GO:0008199">
    <property type="term" value="F:ferric iron binding"/>
    <property type="evidence" value="ECO:0007669"/>
    <property type="project" value="InterPro"/>
</dbReference>
<reference evidence="9 10" key="1">
    <citation type="journal article" date="2013" name="BMC Microbiol.">
        <title>Identification of the type II cytochrome c maturation pathway in anammox bacteria by comparative genomics.</title>
        <authorList>
            <person name="Ferousi C."/>
            <person name="Speth D.R."/>
            <person name="Reimann J."/>
            <person name="Op den Camp H.J."/>
            <person name="Allen J.W."/>
            <person name="Keltjens J.T."/>
            <person name="Jetten M.S."/>
        </authorList>
    </citation>
    <scope>NUCLEOTIDE SEQUENCE [LARGE SCALE GENOMIC DNA]</scope>
    <source>
        <strain evidence="9">RU1</strain>
    </source>
</reference>
<accession>A0A0M2UXB3</accession>
<feature type="binding site" evidence="7">
    <location>
        <position position="132"/>
    </location>
    <ligand>
        <name>Fe cation</name>
        <dbReference type="ChEBI" id="CHEBI:24875"/>
        <label>2</label>
    </ligand>
</feature>
<dbReference type="InterPro" id="IPR009040">
    <property type="entry name" value="Ferritin-like_diiron"/>
</dbReference>
<evidence type="ECO:0000256" key="7">
    <source>
        <dbReference type="PIRSR" id="PIRSR002560-1"/>
    </source>
</evidence>
<comment type="function">
    <text evidence="6">Iron-storage protein, whose ferroxidase center binds Fe(2+), oxidizes it using dioxygen to Fe(3+), and participates in the subsequent Fe(3+) oxide mineral core formation within the central cavity of the BFR protein shell.</text>
</comment>
<keyword evidence="4 6" id="KW-0479">Metal-binding</keyword>
<feature type="binding site" evidence="7">
    <location>
        <position position="19"/>
    </location>
    <ligand>
        <name>Fe cation</name>
        <dbReference type="ChEBI" id="CHEBI:24875"/>
        <label>1</label>
    </ligand>
</feature>
<evidence type="ECO:0000256" key="3">
    <source>
        <dbReference type="ARBA" id="ARBA00022617"/>
    </source>
</evidence>
<feature type="binding site" description="axial binding residue" evidence="7">
    <location>
        <position position="53"/>
    </location>
    <ligand>
        <name>heme b</name>
        <dbReference type="ChEBI" id="CHEBI:60344"/>
        <note>ligand shared between dimeric partners</note>
    </ligand>
    <ligandPart>
        <name>Fe</name>
        <dbReference type="ChEBI" id="CHEBI:18248"/>
    </ligandPart>
</feature>
<dbReference type="InterPro" id="IPR009078">
    <property type="entry name" value="Ferritin-like_SF"/>
</dbReference>
<gene>
    <name evidence="9" type="primary">bfr</name>
    <name evidence="9" type="ORF">BROFUL_00559</name>
</gene>
<keyword evidence="2 6" id="KW-0409">Iron storage</keyword>
<dbReference type="InterPro" id="IPR002024">
    <property type="entry name" value="Bacterioferritin"/>
</dbReference>
<dbReference type="GO" id="GO:0006879">
    <property type="term" value="P:intracellular iron ion homeostasis"/>
    <property type="evidence" value="ECO:0007669"/>
    <property type="project" value="UniProtKB-KW"/>
</dbReference>
<dbReference type="PANTHER" id="PTHR30295:SF0">
    <property type="entry name" value="BACTERIOFERRITIN"/>
    <property type="match status" value="1"/>
</dbReference>
<feature type="binding site" evidence="7">
    <location>
        <position position="129"/>
    </location>
    <ligand>
        <name>Fe cation</name>
        <dbReference type="ChEBI" id="CHEBI:24875"/>
        <label>1</label>
    </ligand>
</feature>
<organism evidence="9 10">
    <name type="scientific">Candidatus Brocadia fulgida</name>
    <dbReference type="NCBI Taxonomy" id="380242"/>
    <lineage>
        <taxon>Bacteria</taxon>
        <taxon>Pseudomonadati</taxon>
        <taxon>Planctomycetota</taxon>
        <taxon>Candidatus Brocadiia</taxon>
        <taxon>Candidatus Brocadiales</taxon>
        <taxon>Candidatus Brocadiaceae</taxon>
        <taxon>Candidatus Brocadia</taxon>
    </lineage>
</organism>
<feature type="binding site" evidence="7">
    <location>
        <position position="51"/>
    </location>
    <ligand>
        <name>Fe cation</name>
        <dbReference type="ChEBI" id="CHEBI:24875"/>
        <label>3</label>
    </ligand>
</feature>
<dbReference type="SUPFAM" id="SSF47240">
    <property type="entry name" value="Ferritin-like"/>
    <property type="match status" value="1"/>
</dbReference>
<dbReference type="AlphaFoldDB" id="A0A0M2UXB3"/>
<feature type="domain" description="Ferritin-like diiron" evidence="8">
    <location>
        <begin position="2"/>
        <end position="147"/>
    </location>
</feature>
<dbReference type="PANTHER" id="PTHR30295">
    <property type="entry name" value="BACTERIOFERRITIN"/>
    <property type="match status" value="1"/>
</dbReference>
<sequence length="156" mass="17881">MGKINEKVYKVLCEVYAAEIGAVGIYMDQHTKCADMGYQKLADMLKNDAIDEMKHAEALAERILMLGSTVKYQKHIVPEEKQNDIVTMLKLNINIEIEAIERLNSGITICFHEKDHGSRMLLEEILKSEEKHLSELQTKVNNTEKFGNQYIVTHLM</sequence>
<feature type="binding site" evidence="7">
    <location>
        <position position="52"/>
    </location>
    <ligand>
        <name>Fe cation</name>
        <dbReference type="ChEBI" id="CHEBI:24875"/>
        <label>2</label>
    </ligand>
</feature>
<dbReference type="GO" id="GO:0020037">
    <property type="term" value="F:heme binding"/>
    <property type="evidence" value="ECO:0007669"/>
    <property type="project" value="TreeGrafter"/>
</dbReference>
<dbReference type="GO" id="GO:0004322">
    <property type="term" value="F:ferroxidase activity"/>
    <property type="evidence" value="ECO:0007669"/>
    <property type="project" value="UniProtKB-EC"/>
</dbReference>
<dbReference type="PROSITE" id="PS50905">
    <property type="entry name" value="FERRITIN_LIKE"/>
    <property type="match status" value="1"/>
</dbReference>
<evidence type="ECO:0000259" key="8">
    <source>
        <dbReference type="PROSITE" id="PS50905"/>
    </source>
</evidence>
<name>A0A0M2UXB3_9BACT</name>
<dbReference type="EMBL" id="LAQJ01000077">
    <property type="protein sequence ID" value="KKO20723.1"/>
    <property type="molecule type" value="Genomic_DNA"/>
</dbReference>
<comment type="similarity">
    <text evidence="1 6">Belongs to the bacterioferritin family.</text>
</comment>
<dbReference type="GO" id="GO:0006826">
    <property type="term" value="P:iron ion transport"/>
    <property type="evidence" value="ECO:0007669"/>
    <property type="project" value="InterPro"/>
</dbReference>
<evidence type="ECO:0000313" key="10">
    <source>
        <dbReference type="Proteomes" id="UP000034954"/>
    </source>
</evidence>
<protein>
    <recommendedName>
        <fullName evidence="6">Bacterioferritin</fullName>
        <ecNumber evidence="6">1.16.3.1</ecNumber>
    </recommendedName>
</protein>
<evidence type="ECO:0000256" key="4">
    <source>
        <dbReference type="ARBA" id="ARBA00022723"/>
    </source>
</evidence>
<dbReference type="Gene3D" id="1.20.1260.10">
    <property type="match status" value="1"/>
</dbReference>
<dbReference type="Proteomes" id="UP000034954">
    <property type="component" value="Unassembled WGS sequence"/>
</dbReference>
<comment type="caution">
    <text evidence="9">The sequence shown here is derived from an EMBL/GenBank/DDBJ whole genome shotgun (WGS) entry which is preliminary data.</text>
</comment>
<evidence type="ECO:0000256" key="2">
    <source>
        <dbReference type="ARBA" id="ARBA00022434"/>
    </source>
</evidence>
<dbReference type="SMR" id="A0A0M2UXB3"/>
<dbReference type="PIRSF" id="PIRSF002560">
    <property type="entry name" value="Bacterioferritin"/>
    <property type="match status" value="1"/>
</dbReference>
<dbReference type="GO" id="GO:0005829">
    <property type="term" value="C:cytosol"/>
    <property type="evidence" value="ECO:0007669"/>
    <property type="project" value="TreeGrafter"/>
</dbReference>
<evidence type="ECO:0000256" key="5">
    <source>
        <dbReference type="ARBA" id="ARBA00023004"/>
    </source>
</evidence>
<dbReference type="EC" id="1.16.3.1" evidence="6"/>
<feature type="binding site" evidence="7">
    <location>
        <position position="96"/>
    </location>
    <ligand>
        <name>Fe cation</name>
        <dbReference type="ChEBI" id="CHEBI:24875"/>
        <label>2</label>
    </ligand>
</feature>
<feature type="binding site" evidence="7">
    <location>
        <position position="52"/>
    </location>
    <ligand>
        <name>Fe cation</name>
        <dbReference type="ChEBI" id="CHEBI:24875"/>
        <label>1</label>
    </ligand>
</feature>
<feature type="binding site" evidence="7">
    <location>
        <position position="129"/>
    </location>
    <ligand>
        <name>Fe cation</name>
        <dbReference type="ChEBI" id="CHEBI:24875"/>
        <label>2</label>
    </ligand>
</feature>
<dbReference type="Pfam" id="PF00210">
    <property type="entry name" value="Ferritin"/>
    <property type="match status" value="1"/>
</dbReference>
<comment type="catalytic activity">
    <reaction evidence="6">
        <text>4 Fe(2+) + O2 + 4 H(+) = 4 Fe(3+) + 2 H2O</text>
        <dbReference type="Rhea" id="RHEA:11148"/>
        <dbReference type="ChEBI" id="CHEBI:15377"/>
        <dbReference type="ChEBI" id="CHEBI:15378"/>
        <dbReference type="ChEBI" id="CHEBI:15379"/>
        <dbReference type="ChEBI" id="CHEBI:29033"/>
        <dbReference type="ChEBI" id="CHEBI:29034"/>
        <dbReference type="EC" id="1.16.3.1"/>
    </reaction>
</comment>
<dbReference type="InterPro" id="IPR008331">
    <property type="entry name" value="Ferritin_DPS_dom"/>
</dbReference>
<keyword evidence="5 6" id="KW-0408">Iron</keyword>
<dbReference type="PRINTS" id="PR00601">
    <property type="entry name" value="BACFERRITIN"/>
</dbReference>
<feature type="binding site" evidence="7">
    <location>
        <position position="55"/>
    </location>
    <ligand>
        <name>Fe cation</name>
        <dbReference type="ChEBI" id="CHEBI:24875"/>
        <label>1</label>
    </ligand>
</feature>
<proteinExistence type="inferred from homology"/>
<keyword evidence="10" id="KW-1185">Reference proteome</keyword>
<evidence type="ECO:0000313" key="9">
    <source>
        <dbReference type="EMBL" id="KKO20723.1"/>
    </source>
</evidence>
<evidence type="ECO:0000256" key="1">
    <source>
        <dbReference type="ARBA" id="ARBA00008093"/>
    </source>
</evidence>
<evidence type="ECO:0000256" key="6">
    <source>
        <dbReference type="PIRNR" id="PIRNR002560"/>
    </source>
</evidence>